<evidence type="ECO:0000313" key="8">
    <source>
        <dbReference type="Proteomes" id="UP000218332"/>
    </source>
</evidence>
<dbReference type="EMBL" id="NMPM01000020">
    <property type="protein sequence ID" value="PAV26528.1"/>
    <property type="molecule type" value="Genomic_DNA"/>
</dbReference>
<dbReference type="AlphaFoldDB" id="A0A2A2I558"/>
<evidence type="ECO:0000256" key="1">
    <source>
        <dbReference type="ARBA" id="ARBA00009477"/>
    </source>
</evidence>
<keyword evidence="2 3" id="KW-0175">Coiled coil</keyword>
<feature type="domain" description="Multidrug resistance protein MdtA-like barrel-sandwich hybrid" evidence="5">
    <location>
        <begin position="62"/>
        <end position="197"/>
    </location>
</feature>
<dbReference type="NCBIfam" id="TIGR01730">
    <property type="entry name" value="RND_mfp"/>
    <property type="match status" value="1"/>
</dbReference>
<keyword evidence="4" id="KW-0732">Signal</keyword>
<dbReference type="GO" id="GO:0015562">
    <property type="term" value="F:efflux transmembrane transporter activity"/>
    <property type="evidence" value="ECO:0007669"/>
    <property type="project" value="TreeGrafter"/>
</dbReference>
<dbReference type="InterPro" id="IPR058625">
    <property type="entry name" value="MdtA-like_BSH"/>
</dbReference>
<feature type="coiled-coil region" evidence="3">
    <location>
        <begin position="102"/>
        <end position="160"/>
    </location>
</feature>
<evidence type="ECO:0000259" key="5">
    <source>
        <dbReference type="Pfam" id="PF25917"/>
    </source>
</evidence>
<gene>
    <name evidence="7" type="ORF">CF392_04795</name>
</gene>
<dbReference type="Pfam" id="PF25989">
    <property type="entry name" value="YknX_C"/>
    <property type="match status" value="1"/>
</dbReference>
<comment type="similarity">
    <text evidence="1">Belongs to the membrane fusion protein (MFP) (TC 8.A.1) family.</text>
</comment>
<proteinExistence type="inferred from homology"/>
<protein>
    <submittedName>
        <fullName evidence="7">Efflux transporter periplasmic adaptor subunit</fullName>
    </submittedName>
</protein>
<feature type="domain" description="YknX-like C-terminal permuted SH3-like" evidence="6">
    <location>
        <begin position="287"/>
        <end position="355"/>
    </location>
</feature>
<evidence type="ECO:0000256" key="2">
    <source>
        <dbReference type="ARBA" id="ARBA00023054"/>
    </source>
</evidence>
<dbReference type="Gene3D" id="1.10.287.470">
    <property type="entry name" value="Helix hairpin bin"/>
    <property type="match status" value="1"/>
</dbReference>
<organism evidence="7 8">
    <name type="scientific">Tamilnaduibacter salinus</name>
    <dbReference type="NCBI Taxonomy" id="1484056"/>
    <lineage>
        <taxon>Bacteria</taxon>
        <taxon>Pseudomonadati</taxon>
        <taxon>Pseudomonadota</taxon>
        <taxon>Gammaproteobacteria</taxon>
        <taxon>Pseudomonadales</taxon>
        <taxon>Marinobacteraceae</taxon>
        <taxon>Tamilnaduibacter</taxon>
    </lineage>
</organism>
<evidence type="ECO:0000313" key="7">
    <source>
        <dbReference type="EMBL" id="PAV26528.1"/>
    </source>
</evidence>
<dbReference type="GO" id="GO:1990281">
    <property type="term" value="C:efflux pump complex"/>
    <property type="evidence" value="ECO:0007669"/>
    <property type="project" value="TreeGrafter"/>
</dbReference>
<evidence type="ECO:0000256" key="4">
    <source>
        <dbReference type="SAM" id="SignalP"/>
    </source>
</evidence>
<evidence type="ECO:0000256" key="3">
    <source>
        <dbReference type="SAM" id="Coils"/>
    </source>
</evidence>
<dbReference type="Gene3D" id="2.40.30.170">
    <property type="match status" value="1"/>
</dbReference>
<feature type="chain" id="PRO_5012245900" evidence="4">
    <location>
        <begin position="27"/>
        <end position="357"/>
    </location>
</feature>
<dbReference type="Gene3D" id="2.40.420.20">
    <property type="match status" value="1"/>
</dbReference>
<sequence>MKVTDMLRCFRLLPFLLLAFSAVSPAQTPAPEPVTVRTAPVTANGESAAPLRFAGIVQARQRATLTFQVSGTLTDRQVELGERVAAGQVLARVDNPGLEPGRDSAEARLDELKTQLAQAERELKRSRRLYERGVVSEQNLEQLKARRDSLKASVATARASLAEADQMVAESALTAPFGGRVEALMVEEGEFVGVGQPVMRLSSPDGREVEIRVPAYLLGQVERGQTLPVWSVQNRDAGSVDGRVVEIAQPGSVRGELHPILVALPKDSLSVGLPVEVGVQPRLRASLTVPLLSVMRSSGGTSVFVVRDGKVRRVPVTVDRIIGERVAIESGALSADEPVVYSGMTKLLDGDPVEVRR</sequence>
<dbReference type="Gene3D" id="2.40.50.100">
    <property type="match status" value="1"/>
</dbReference>
<dbReference type="InterPro" id="IPR006143">
    <property type="entry name" value="RND_pump_MFP"/>
</dbReference>
<dbReference type="Pfam" id="PF25917">
    <property type="entry name" value="BSH_RND"/>
    <property type="match status" value="1"/>
</dbReference>
<dbReference type="SUPFAM" id="SSF111369">
    <property type="entry name" value="HlyD-like secretion proteins"/>
    <property type="match status" value="1"/>
</dbReference>
<dbReference type="PANTHER" id="PTHR30469">
    <property type="entry name" value="MULTIDRUG RESISTANCE PROTEIN MDTA"/>
    <property type="match status" value="1"/>
</dbReference>
<evidence type="ECO:0000259" key="6">
    <source>
        <dbReference type="Pfam" id="PF25989"/>
    </source>
</evidence>
<reference evidence="7 8" key="1">
    <citation type="submission" date="2017-07" db="EMBL/GenBank/DDBJ databases">
        <title>Tamlnaduibacter salinus (Mi-7) genome sequencing.</title>
        <authorList>
            <person name="Verma A."/>
            <person name="Krishnamurthi S."/>
        </authorList>
    </citation>
    <scope>NUCLEOTIDE SEQUENCE [LARGE SCALE GENOMIC DNA]</scope>
    <source>
        <strain evidence="7 8">Mi-7</strain>
    </source>
</reference>
<dbReference type="Proteomes" id="UP000218332">
    <property type="component" value="Unassembled WGS sequence"/>
</dbReference>
<feature type="signal peptide" evidence="4">
    <location>
        <begin position="1"/>
        <end position="26"/>
    </location>
</feature>
<dbReference type="PANTHER" id="PTHR30469:SF15">
    <property type="entry name" value="HLYD FAMILY OF SECRETION PROTEINS"/>
    <property type="match status" value="1"/>
</dbReference>
<name>A0A2A2I558_9GAMM</name>
<comment type="caution">
    <text evidence="7">The sequence shown here is derived from an EMBL/GenBank/DDBJ whole genome shotgun (WGS) entry which is preliminary data.</text>
</comment>
<dbReference type="InterPro" id="IPR058637">
    <property type="entry name" value="YknX-like_C"/>
</dbReference>
<keyword evidence="8" id="KW-1185">Reference proteome</keyword>
<accession>A0A2A2I558</accession>